<accession>A0A085N8S2</accession>
<feature type="chain" id="PRO_5008457543" description="Secreted protein" evidence="1">
    <location>
        <begin position="26"/>
        <end position="67"/>
    </location>
</feature>
<evidence type="ECO:0008006" key="5">
    <source>
        <dbReference type="Google" id="ProtNLM"/>
    </source>
</evidence>
<feature type="non-terminal residue" evidence="3">
    <location>
        <position position="67"/>
    </location>
</feature>
<dbReference type="EMBL" id="KL363232">
    <property type="protein sequence ID" value="KFD52063.1"/>
    <property type="molecule type" value="Genomic_DNA"/>
</dbReference>
<name>A0A085N8S2_9BILA</name>
<feature type="signal peptide" evidence="1">
    <location>
        <begin position="1"/>
        <end position="25"/>
    </location>
</feature>
<gene>
    <name evidence="2" type="ORF">M513_07045</name>
    <name evidence="3" type="ORF">M514_07045</name>
</gene>
<keyword evidence="4" id="KW-1185">Reference proteome</keyword>
<evidence type="ECO:0000313" key="3">
    <source>
        <dbReference type="EMBL" id="KFD65868.1"/>
    </source>
</evidence>
<sequence length="67" mass="7670">MFGKDECFTACLLDLLLAFSCRTLSYLGHGPDQPNFNMMRIAYTCKRVELVKGSVYMAEWCSQRLPV</sequence>
<evidence type="ECO:0000313" key="2">
    <source>
        <dbReference type="EMBL" id="KFD52063.1"/>
    </source>
</evidence>
<dbReference type="EMBL" id="KL367531">
    <property type="protein sequence ID" value="KFD65868.1"/>
    <property type="molecule type" value="Genomic_DNA"/>
</dbReference>
<protein>
    <recommendedName>
        <fullName evidence="5">Secreted protein</fullName>
    </recommendedName>
</protein>
<reference evidence="3 4" key="1">
    <citation type="journal article" date="2014" name="Nat. Genet.">
        <title>Genome and transcriptome of the porcine whipworm Trichuris suis.</title>
        <authorList>
            <person name="Jex A.R."/>
            <person name="Nejsum P."/>
            <person name="Schwarz E.M."/>
            <person name="Hu L."/>
            <person name="Young N.D."/>
            <person name="Hall R.S."/>
            <person name="Korhonen P.K."/>
            <person name="Liao S."/>
            <person name="Thamsborg S."/>
            <person name="Xia J."/>
            <person name="Xu P."/>
            <person name="Wang S."/>
            <person name="Scheerlinck J.P."/>
            <person name="Hofmann A."/>
            <person name="Sternberg P.W."/>
            <person name="Wang J."/>
            <person name="Gasser R.B."/>
        </authorList>
    </citation>
    <scope>NUCLEOTIDE SEQUENCE [LARGE SCALE GENOMIC DNA]</scope>
    <source>
        <strain evidence="3">DCEP-RM93F</strain>
        <strain evidence="2">DCEP-RM93M</strain>
    </source>
</reference>
<proteinExistence type="predicted"/>
<evidence type="ECO:0000256" key="1">
    <source>
        <dbReference type="SAM" id="SignalP"/>
    </source>
</evidence>
<organism evidence="3">
    <name type="scientific">Trichuris suis</name>
    <name type="common">pig whipworm</name>
    <dbReference type="NCBI Taxonomy" id="68888"/>
    <lineage>
        <taxon>Eukaryota</taxon>
        <taxon>Metazoa</taxon>
        <taxon>Ecdysozoa</taxon>
        <taxon>Nematoda</taxon>
        <taxon>Enoplea</taxon>
        <taxon>Dorylaimia</taxon>
        <taxon>Trichinellida</taxon>
        <taxon>Trichuridae</taxon>
        <taxon>Trichuris</taxon>
    </lineage>
</organism>
<dbReference type="Proteomes" id="UP000030758">
    <property type="component" value="Unassembled WGS sequence"/>
</dbReference>
<dbReference type="Proteomes" id="UP000030764">
    <property type="component" value="Unassembled WGS sequence"/>
</dbReference>
<keyword evidence="1" id="KW-0732">Signal</keyword>
<dbReference type="AlphaFoldDB" id="A0A085N8S2"/>
<evidence type="ECO:0000313" key="4">
    <source>
        <dbReference type="Proteomes" id="UP000030764"/>
    </source>
</evidence>